<dbReference type="Proteomes" id="UP001482520">
    <property type="component" value="Unassembled WGS sequence"/>
</dbReference>
<proteinExistence type="predicted"/>
<name>A0ABV1P3I8_9ACTN</name>
<accession>A0ABV1P3I8</accession>
<dbReference type="InterPro" id="IPR027417">
    <property type="entry name" value="P-loop_NTPase"/>
</dbReference>
<protein>
    <submittedName>
        <fullName evidence="2">Uncharacterized protein</fullName>
    </submittedName>
</protein>
<evidence type="ECO:0000313" key="2">
    <source>
        <dbReference type="EMBL" id="MEQ7849310.1"/>
    </source>
</evidence>
<keyword evidence="3" id="KW-1185">Reference proteome</keyword>
<dbReference type="EMBL" id="JBEGDP010000035">
    <property type="protein sequence ID" value="MEQ7849310.1"/>
    <property type="molecule type" value="Genomic_DNA"/>
</dbReference>
<organism evidence="2 3">
    <name type="scientific">Nocardioides kribbensis</name>
    <dbReference type="NCBI Taxonomy" id="305517"/>
    <lineage>
        <taxon>Bacteria</taxon>
        <taxon>Bacillati</taxon>
        <taxon>Actinomycetota</taxon>
        <taxon>Actinomycetes</taxon>
        <taxon>Propionibacteriales</taxon>
        <taxon>Nocardioidaceae</taxon>
        <taxon>Nocardioides</taxon>
    </lineage>
</organism>
<comment type="caution">
    <text evidence="2">The sequence shown here is derived from an EMBL/GenBank/DDBJ whole genome shotgun (WGS) entry which is preliminary data.</text>
</comment>
<sequence length="419" mass="41746">MSEQHAAASARATPSTTAGAGGSAASLPSALPGRTHLLPEIADAVHSSGVLVLRGRPGTGVSAALATVVPLAAATGVRCLAAAADRWAADDVGVLDTLLGELDGRPALVRPADADEVSRRLAGRGVCALPGPGGIAPGSPVVLVVDDAHLLGPTAQSLLAVAARESGVAVVVGAHGAVPALEDLPGARVLDLPGLDRAAVAEVVSRALGEQVEPGSSLAAGYARASGGEPGRLTALLDLPDARAALDLVRWAPDPSQTAIRLEDVLPVVVGGVVAGGGDRDLDAWAVLALAGAGAPSGLLDHALGAGWQSAGVAAGLLREGPEGVAYRHDAVRRLVEQTVPPAVRAGLLHRLAVAALESGCPPRVCARLLLAAGPVDVELAVRTAEDAAAHLRDAGERAEARALLTRVLELPVTEPAAR</sequence>
<dbReference type="RefSeq" id="WP_349805615.1">
    <property type="nucleotide sequence ID" value="NZ_JBEGDP010000035.1"/>
</dbReference>
<evidence type="ECO:0000313" key="3">
    <source>
        <dbReference type="Proteomes" id="UP001482520"/>
    </source>
</evidence>
<reference evidence="2 3" key="1">
    <citation type="submission" date="2024-02" db="EMBL/GenBank/DDBJ databases">
        <title>Full genome sequence of Nocardioides kribbensis.</title>
        <authorList>
            <person name="Poletto B.L."/>
            <person name="Silva G."/>
            <person name="Galante D."/>
            <person name="Campos K.R."/>
            <person name="Santos M.B.N."/>
            <person name="Sacchi C.T."/>
        </authorList>
    </citation>
    <scope>NUCLEOTIDE SEQUENCE [LARGE SCALE GENOMIC DNA]</scope>
    <source>
        <strain evidence="2 3">O4R</strain>
    </source>
</reference>
<gene>
    <name evidence="2" type="ORF">V6R90_18690</name>
</gene>
<evidence type="ECO:0000256" key="1">
    <source>
        <dbReference type="SAM" id="MobiDB-lite"/>
    </source>
</evidence>
<dbReference type="SUPFAM" id="SSF52540">
    <property type="entry name" value="P-loop containing nucleoside triphosphate hydrolases"/>
    <property type="match status" value="1"/>
</dbReference>
<feature type="region of interest" description="Disordered" evidence="1">
    <location>
        <begin position="1"/>
        <end position="26"/>
    </location>
</feature>